<feature type="region of interest" description="Disordered" evidence="1">
    <location>
        <begin position="663"/>
        <end position="693"/>
    </location>
</feature>
<evidence type="ECO:0000256" key="1">
    <source>
        <dbReference type="SAM" id="MobiDB-lite"/>
    </source>
</evidence>
<dbReference type="AlphaFoldDB" id="A0AAE1ZFG9"/>
<protein>
    <submittedName>
        <fullName evidence="2">Uncharacterized protein</fullName>
    </submittedName>
</protein>
<gene>
    <name evidence="2" type="ORF">MN116_004169</name>
</gene>
<keyword evidence="3" id="KW-1185">Reference proteome</keyword>
<dbReference type="Proteomes" id="UP001292079">
    <property type="component" value="Unassembled WGS sequence"/>
</dbReference>
<reference evidence="2" key="2">
    <citation type="journal article" date="2023" name="Infect Dis Poverty">
        <title>Chromosome-scale genome of the human blood fluke Schistosoma mekongi and its implications for public health.</title>
        <authorList>
            <person name="Zhou M."/>
            <person name="Xu L."/>
            <person name="Xu D."/>
            <person name="Chen W."/>
            <person name="Khan J."/>
            <person name="Hu Y."/>
            <person name="Huang H."/>
            <person name="Wei H."/>
            <person name="Zhang Y."/>
            <person name="Chusongsang P."/>
            <person name="Tanasarnprasert K."/>
            <person name="Hu X."/>
            <person name="Limpanont Y."/>
            <person name="Lv Z."/>
        </authorList>
    </citation>
    <scope>NUCLEOTIDE SEQUENCE</scope>
    <source>
        <strain evidence="2">LV_2022a</strain>
    </source>
</reference>
<feature type="compositionally biased region" description="Low complexity" evidence="1">
    <location>
        <begin position="665"/>
        <end position="677"/>
    </location>
</feature>
<proteinExistence type="predicted"/>
<reference evidence="2" key="1">
    <citation type="submission" date="2022-04" db="EMBL/GenBank/DDBJ databases">
        <authorList>
            <person name="Xu L."/>
            <person name="Lv Z."/>
        </authorList>
    </citation>
    <scope>NUCLEOTIDE SEQUENCE</scope>
    <source>
        <strain evidence="2">LV_2022a</strain>
    </source>
</reference>
<dbReference type="EMBL" id="JALJAT010000002">
    <property type="protein sequence ID" value="KAK4472968.1"/>
    <property type="molecule type" value="Genomic_DNA"/>
</dbReference>
<name>A0AAE1ZFG9_SCHME</name>
<evidence type="ECO:0000313" key="3">
    <source>
        <dbReference type="Proteomes" id="UP001292079"/>
    </source>
</evidence>
<organism evidence="2 3">
    <name type="scientific">Schistosoma mekongi</name>
    <name type="common">Parasitic worm</name>
    <dbReference type="NCBI Taxonomy" id="38744"/>
    <lineage>
        <taxon>Eukaryota</taxon>
        <taxon>Metazoa</taxon>
        <taxon>Spiralia</taxon>
        <taxon>Lophotrochozoa</taxon>
        <taxon>Platyhelminthes</taxon>
        <taxon>Trematoda</taxon>
        <taxon>Digenea</taxon>
        <taxon>Strigeidida</taxon>
        <taxon>Schistosomatoidea</taxon>
        <taxon>Schistosomatidae</taxon>
        <taxon>Schistosoma</taxon>
    </lineage>
</organism>
<evidence type="ECO:0000313" key="2">
    <source>
        <dbReference type="EMBL" id="KAK4472968.1"/>
    </source>
</evidence>
<comment type="caution">
    <text evidence="2">The sequence shown here is derived from an EMBL/GenBank/DDBJ whole genome shotgun (WGS) entry which is preliminary data.</text>
</comment>
<sequence length="693" mass="79193">MENQRSLESLTITELEKVLSRQINLRDSFLSKLPDSGERLVSSIEKIQFILSERKSRIFTKGAEKTTTTNKLTKDIHKLSKFTSKYAENKSENCIDKDPNDYSIGSLSNDFSNISISLSHSGTVSDPNEKCDYVPCIPHEEYTAIRQSLNLPCSYISSSFRWFTFSFRFLGDFVYLSVVDCSNPNRRLLRTGLSKIWFPRMNFVNTKSVLNDIPSLEKVSLCQPTHALHDLWMFLSTNNNQNRIMISNTQIYCFICYSSVNSNNNSSNLDDIVYLSRLINTTRHSNIVRSTQPHNCYFSNAYYALSAKASHIDDDNISSTDEISQFLNDMKKQSNDLSICATSYKLVGQQFIEECCKLCKLLFKKSARNIDNDMKSDIVLRHFSNPLEYLKLSKAKTMMWMEAPIELHFLRKIKTACNIMANKSTLASTNNQINDLNRMPDNILRRLAAVGLGRTRLTRLAGLGGWERFAGFLAYRPLTLSSSISQNAELTSYSANEEDTSKHGLVTNDLETIRILYTYFRNVYMHLDRHEKCYLENSNNNRNALIKSVQSDISGKLCNPYLLSYINYHYNNDEDKVSDTNKHILNDKIQAWVSSGNHLFDPLGHRQLCALSMDQSMNLMKSVQVNYEKSRMKYKLPIYPNMPPETTKLSCYRDPSVLLLKEMDSSSSSASASSSNSDDSDTDNNSLRLEDVD</sequence>
<accession>A0AAE1ZFG9</accession>